<evidence type="ECO:0000313" key="1">
    <source>
        <dbReference type="EMBL" id="GLY57481.1"/>
    </source>
</evidence>
<evidence type="ECO:0000313" key="2">
    <source>
        <dbReference type="Proteomes" id="UP001165168"/>
    </source>
</evidence>
<dbReference type="Proteomes" id="UP001165168">
    <property type="component" value="Unassembled WGS sequence"/>
</dbReference>
<reference evidence="1" key="1">
    <citation type="submission" date="2023-03" db="EMBL/GenBank/DDBJ databases">
        <title>Cellulosimicrobium cellulans NBRC 103059.</title>
        <authorList>
            <person name="Ichikawa N."/>
            <person name="Sato H."/>
            <person name="Tonouchi N."/>
        </authorList>
    </citation>
    <scope>NUCLEOTIDE SEQUENCE</scope>
    <source>
        <strain evidence="1">NBRC 103059</strain>
    </source>
</reference>
<proteinExistence type="predicted"/>
<gene>
    <name evidence="1" type="ORF">Ccel01_20830</name>
</gene>
<dbReference type="AlphaFoldDB" id="A0AAV5P662"/>
<accession>A0AAV5P662</accession>
<sequence>MPMTDDRETSIHRPVDLVGEIDASQREMEDVISVVDQGAPVELVLYVAARARLDTAVAAWNQRVGATQPPSR</sequence>
<organism evidence="1 2">
    <name type="scientific">Cellulosimicrobium cellulans</name>
    <name type="common">Arthrobacter luteus</name>
    <dbReference type="NCBI Taxonomy" id="1710"/>
    <lineage>
        <taxon>Bacteria</taxon>
        <taxon>Bacillati</taxon>
        <taxon>Actinomycetota</taxon>
        <taxon>Actinomycetes</taxon>
        <taxon>Micrococcales</taxon>
        <taxon>Promicromonosporaceae</taxon>
        <taxon>Cellulosimicrobium</taxon>
    </lineage>
</organism>
<dbReference type="EMBL" id="BSTG01000002">
    <property type="protein sequence ID" value="GLY57481.1"/>
    <property type="molecule type" value="Genomic_DNA"/>
</dbReference>
<name>A0AAV5P662_CELCE</name>
<comment type="caution">
    <text evidence="1">The sequence shown here is derived from an EMBL/GenBank/DDBJ whole genome shotgun (WGS) entry which is preliminary data.</text>
</comment>
<protein>
    <submittedName>
        <fullName evidence="1">Uncharacterized protein</fullName>
    </submittedName>
</protein>